<name>A0A6A6T6U6_9PLEO</name>
<keyword evidence="3" id="KW-1185">Reference proteome</keyword>
<gene>
    <name evidence="2" type="ORF">K491DRAFT_694034</name>
</gene>
<organism evidence="2 3">
    <name type="scientific">Lophiostoma macrostomum CBS 122681</name>
    <dbReference type="NCBI Taxonomy" id="1314788"/>
    <lineage>
        <taxon>Eukaryota</taxon>
        <taxon>Fungi</taxon>
        <taxon>Dikarya</taxon>
        <taxon>Ascomycota</taxon>
        <taxon>Pezizomycotina</taxon>
        <taxon>Dothideomycetes</taxon>
        <taxon>Pleosporomycetidae</taxon>
        <taxon>Pleosporales</taxon>
        <taxon>Lophiostomataceae</taxon>
        <taxon>Lophiostoma</taxon>
    </lineage>
</organism>
<evidence type="ECO:0000256" key="1">
    <source>
        <dbReference type="SAM" id="MobiDB-lite"/>
    </source>
</evidence>
<dbReference type="Proteomes" id="UP000799324">
    <property type="component" value="Unassembled WGS sequence"/>
</dbReference>
<evidence type="ECO:0000313" key="3">
    <source>
        <dbReference type="Proteomes" id="UP000799324"/>
    </source>
</evidence>
<dbReference type="AlphaFoldDB" id="A0A6A6T6U6"/>
<sequence>MPRQSHQHQLVPGLHGLARSCWLTRVFPCGSFLTSLTHLFPTAFPTASLTPPTYKAPPIFYHHDSKSVLPSFPASSHKTLAPPFPLFAHSRAGSESMLSPPHSPSSHTCLPKSRIPLSTSHQGYNPPHLVK</sequence>
<evidence type="ECO:0000313" key="2">
    <source>
        <dbReference type="EMBL" id="KAF2654274.1"/>
    </source>
</evidence>
<accession>A0A6A6T6U6</accession>
<feature type="region of interest" description="Disordered" evidence="1">
    <location>
        <begin position="92"/>
        <end position="131"/>
    </location>
</feature>
<dbReference type="EMBL" id="MU004367">
    <property type="protein sequence ID" value="KAF2654274.1"/>
    <property type="molecule type" value="Genomic_DNA"/>
</dbReference>
<proteinExistence type="predicted"/>
<reference evidence="2" key="1">
    <citation type="journal article" date="2020" name="Stud. Mycol.">
        <title>101 Dothideomycetes genomes: a test case for predicting lifestyles and emergence of pathogens.</title>
        <authorList>
            <person name="Haridas S."/>
            <person name="Albert R."/>
            <person name="Binder M."/>
            <person name="Bloem J."/>
            <person name="Labutti K."/>
            <person name="Salamov A."/>
            <person name="Andreopoulos B."/>
            <person name="Baker S."/>
            <person name="Barry K."/>
            <person name="Bills G."/>
            <person name="Bluhm B."/>
            <person name="Cannon C."/>
            <person name="Castanera R."/>
            <person name="Culley D."/>
            <person name="Daum C."/>
            <person name="Ezra D."/>
            <person name="Gonzalez J."/>
            <person name="Henrissat B."/>
            <person name="Kuo A."/>
            <person name="Liang C."/>
            <person name="Lipzen A."/>
            <person name="Lutzoni F."/>
            <person name="Magnuson J."/>
            <person name="Mondo S."/>
            <person name="Nolan M."/>
            <person name="Ohm R."/>
            <person name="Pangilinan J."/>
            <person name="Park H.-J."/>
            <person name="Ramirez L."/>
            <person name="Alfaro M."/>
            <person name="Sun H."/>
            <person name="Tritt A."/>
            <person name="Yoshinaga Y."/>
            <person name="Zwiers L.-H."/>
            <person name="Turgeon B."/>
            <person name="Goodwin S."/>
            <person name="Spatafora J."/>
            <person name="Crous P."/>
            <person name="Grigoriev I."/>
        </authorList>
    </citation>
    <scope>NUCLEOTIDE SEQUENCE</scope>
    <source>
        <strain evidence="2">CBS 122681</strain>
    </source>
</reference>
<protein>
    <submittedName>
        <fullName evidence="2">Uncharacterized protein</fullName>
    </submittedName>
</protein>